<accession>A0A3N5APG0</accession>
<dbReference type="AlphaFoldDB" id="A0A3N5APG0"/>
<keyword evidence="3" id="KW-1185">Reference proteome</keyword>
<organism evidence="2 3">
    <name type="scientific">Thermodesulfitimonas autotrophica</name>
    <dbReference type="NCBI Taxonomy" id="1894989"/>
    <lineage>
        <taxon>Bacteria</taxon>
        <taxon>Bacillati</taxon>
        <taxon>Bacillota</taxon>
        <taxon>Clostridia</taxon>
        <taxon>Thermoanaerobacterales</taxon>
        <taxon>Thermoanaerobacteraceae</taxon>
        <taxon>Thermodesulfitimonas</taxon>
    </lineage>
</organism>
<feature type="transmembrane region" description="Helical" evidence="1">
    <location>
        <begin position="122"/>
        <end position="145"/>
    </location>
</feature>
<proteinExistence type="predicted"/>
<evidence type="ECO:0000313" key="3">
    <source>
        <dbReference type="Proteomes" id="UP000282654"/>
    </source>
</evidence>
<feature type="transmembrane region" description="Helical" evidence="1">
    <location>
        <begin position="20"/>
        <end position="44"/>
    </location>
</feature>
<sequence>MVAEKNQVAQATQAPPEQVIYANILLWGSLIGIALLVVTFVLYVSGVLPPYIPVEKLPQLWGMKAHDYVEATKSPTGWGWVSYLGKGDYLNYLGIALLSGLTILGFFFALVPAYLKKKDHWYFLIALVEVVVLVLAASGVISAGAH</sequence>
<keyword evidence="1" id="KW-0812">Transmembrane</keyword>
<gene>
    <name evidence="2" type="ORF">EDD75_1391</name>
</gene>
<name>A0A3N5APG0_9THEO</name>
<evidence type="ECO:0000313" key="2">
    <source>
        <dbReference type="EMBL" id="RPF47116.1"/>
    </source>
</evidence>
<keyword evidence="1" id="KW-1133">Transmembrane helix</keyword>
<protein>
    <recommendedName>
        <fullName evidence="4">DUF1634 domain-containing protein</fullName>
    </recommendedName>
</protein>
<comment type="caution">
    <text evidence="2">The sequence shown here is derived from an EMBL/GenBank/DDBJ whole genome shotgun (WGS) entry which is preliminary data.</text>
</comment>
<keyword evidence="1" id="KW-0472">Membrane</keyword>
<dbReference type="Proteomes" id="UP000282654">
    <property type="component" value="Unassembled WGS sequence"/>
</dbReference>
<dbReference type="OrthoDB" id="9791302at2"/>
<dbReference type="EMBL" id="RKRE01000002">
    <property type="protein sequence ID" value="RPF47116.1"/>
    <property type="molecule type" value="Genomic_DNA"/>
</dbReference>
<dbReference type="RefSeq" id="WP_123929952.1">
    <property type="nucleotide sequence ID" value="NZ_RKRE01000002.1"/>
</dbReference>
<evidence type="ECO:0000256" key="1">
    <source>
        <dbReference type="SAM" id="Phobius"/>
    </source>
</evidence>
<reference evidence="2 3" key="1">
    <citation type="submission" date="2018-11" db="EMBL/GenBank/DDBJ databases">
        <title>Genomic Encyclopedia of Type Strains, Phase IV (KMG-IV): sequencing the most valuable type-strain genomes for metagenomic binning, comparative biology and taxonomic classification.</title>
        <authorList>
            <person name="Goeker M."/>
        </authorList>
    </citation>
    <scope>NUCLEOTIDE SEQUENCE [LARGE SCALE GENOMIC DNA]</scope>
    <source>
        <strain evidence="2 3">DSM 102936</strain>
    </source>
</reference>
<evidence type="ECO:0008006" key="4">
    <source>
        <dbReference type="Google" id="ProtNLM"/>
    </source>
</evidence>
<feature type="transmembrane region" description="Helical" evidence="1">
    <location>
        <begin position="89"/>
        <end position="115"/>
    </location>
</feature>